<gene>
    <name evidence="1" type="primary">SBOV42931_2</name>
    <name evidence="1" type="ORF">NCTC6754_01169</name>
</gene>
<name>A0A447TQ41_SALET</name>
<organism evidence="1 2">
    <name type="scientific">Salmonella enterica I</name>
    <dbReference type="NCBI Taxonomy" id="59201"/>
    <lineage>
        <taxon>Bacteria</taxon>
        <taxon>Pseudomonadati</taxon>
        <taxon>Pseudomonadota</taxon>
        <taxon>Gammaproteobacteria</taxon>
        <taxon>Enterobacterales</taxon>
        <taxon>Enterobacteriaceae</taxon>
        <taxon>Salmonella</taxon>
    </lineage>
</organism>
<sequence length="79" mass="8983">MFPQISDAINALDRLRRSLGGIELPDCDRPLWLESEKYIGDAANFCRYALDMTASTLFIAEQESKDSPLLTIVNYEEIQ</sequence>
<dbReference type="EMBL" id="LR134190">
    <property type="protein sequence ID" value="VEB51464.1"/>
    <property type="molecule type" value="Genomic_DNA"/>
</dbReference>
<dbReference type="SUPFAM" id="SSF143749">
    <property type="entry name" value="Phage tail protein-like"/>
    <property type="match status" value="1"/>
</dbReference>
<protein>
    <submittedName>
        <fullName evidence="1">Putative cytoplasmic protein</fullName>
    </submittedName>
</protein>
<evidence type="ECO:0000313" key="2">
    <source>
        <dbReference type="Proteomes" id="UP000269208"/>
    </source>
</evidence>
<proteinExistence type="predicted"/>
<dbReference type="InterPro" id="IPR038042">
    <property type="entry name" value="Gp37-like"/>
</dbReference>
<dbReference type="InterPro" id="IPR018602">
    <property type="entry name" value="Gp37/STM4215"/>
</dbReference>
<dbReference type="Proteomes" id="UP000269208">
    <property type="component" value="Chromosome"/>
</dbReference>
<reference evidence="1 2" key="1">
    <citation type="submission" date="2018-12" db="EMBL/GenBank/DDBJ databases">
        <authorList>
            <consortium name="Pathogen Informatics"/>
        </authorList>
    </citation>
    <scope>NUCLEOTIDE SEQUENCE [LARGE SCALE GENOMIC DNA]</scope>
    <source>
        <strain evidence="1 2">NCTC6754</strain>
    </source>
</reference>
<evidence type="ECO:0000313" key="1">
    <source>
        <dbReference type="EMBL" id="VEB51464.1"/>
    </source>
</evidence>
<dbReference type="InterPro" id="IPR035934">
    <property type="entry name" value="Phage_tail_protein-like_sf"/>
</dbReference>
<dbReference type="Pfam" id="PF09646">
    <property type="entry name" value="Gp37"/>
    <property type="match status" value="1"/>
</dbReference>
<accession>A0A447TQ41</accession>
<dbReference type="AlphaFoldDB" id="A0A447TQ41"/>
<dbReference type="Gene3D" id="3.30.2000.10">
    <property type="entry name" value="Phage tail protein-like"/>
    <property type="match status" value="1"/>
</dbReference>